<accession>A0A7N0ZY42</accession>
<organism evidence="2 3">
    <name type="scientific">Kalanchoe fedtschenkoi</name>
    <name type="common">Lavender scallops</name>
    <name type="synonym">South American air plant</name>
    <dbReference type="NCBI Taxonomy" id="63787"/>
    <lineage>
        <taxon>Eukaryota</taxon>
        <taxon>Viridiplantae</taxon>
        <taxon>Streptophyta</taxon>
        <taxon>Embryophyta</taxon>
        <taxon>Tracheophyta</taxon>
        <taxon>Spermatophyta</taxon>
        <taxon>Magnoliopsida</taxon>
        <taxon>eudicotyledons</taxon>
        <taxon>Gunneridae</taxon>
        <taxon>Pentapetalae</taxon>
        <taxon>Saxifragales</taxon>
        <taxon>Crassulaceae</taxon>
        <taxon>Kalanchoe</taxon>
    </lineage>
</organism>
<feature type="region of interest" description="Disordered" evidence="1">
    <location>
        <begin position="1"/>
        <end position="24"/>
    </location>
</feature>
<feature type="compositionally biased region" description="Polar residues" evidence="1">
    <location>
        <begin position="8"/>
        <end position="17"/>
    </location>
</feature>
<reference evidence="2" key="1">
    <citation type="submission" date="2021-01" db="UniProtKB">
        <authorList>
            <consortium name="EnsemblPlants"/>
        </authorList>
    </citation>
    <scope>IDENTIFICATION</scope>
</reference>
<dbReference type="AlphaFoldDB" id="A0A7N0ZY42"/>
<keyword evidence="3" id="KW-1185">Reference proteome</keyword>
<sequence length="84" mass="9718">MHKLIPQQFKSQASTNLLKDGNAHSATKRRILQERLWEPRQGECRKPPQTKYTTTFLTLNSCLVRLSASSLSVTPFRRARCLLY</sequence>
<evidence type="ECO:0000313" key="2">
    <source>
        <dbReference type="EnsemblPlants" id="Kaladp0053s0197.1.v1.1"/>
    </source>
</evidence>
<dbReference type="Gramene" id="Kaladp0053s0197.1.v1.1">
    <property type="protein sequence ID" value="Kaladp0053s0197.1.v1.1"/>
    <property type="gene ID" value="Kaladp0053s0197.v1.1"/>
</dbReference>
<protein>
    <submittedName>
        <fullName evidence="2">Uncharacterized protein</fullName>
    </submittedName>
</protein>
<name>A0A7N0ZY42_KALFE</name>
<dbReference type="EnsemblPlants" id="Kaladp0053s0197.1.v1.1">
    <property type="protein sequence ID" value="Kaladp0053s0197.1.v1.1"/>
    <property type="gene ID" value="Kaladp0053s0197.v1.1"/>
</dbReference>
<evidence type="ECO:0000313" key="3">
    <source>
        <dbReference type="Proteomes" id="UP000594263"/>
    </source>
</evidence>
<evidence type="ECO:0000256" key="1">
    <source>
        <dbReference type="SAM" id="MobiDB-lite"/>
    </source>
</evidence>
<dbReference type="Proteomes" id="UP000594263">
    <property type="component" value="Unplaced"/>
</dbReference>
<proteinExistence type="predicted"/>